<evidence type="ECO:0000256" key="1">
    <source>
        <dbReference type="SAM" id="MobiDB-lite"/>
    </source>
</evidence>
<protein>
    <submittedName>
        <fullName evidence="2">Uncharacterized protein</fullName>
    </submittedName>
</protein>
<organism evidence="2 3">
    <name type="scientific">Caligus rogercresseyi</name>
    <name type="common">Sea louse</name>
    <dbReference type="NCBI Taxonomy" id="217165"/>
    <lineage>
        <taxon>Eukaryota</taxon>
        <taxon>Metazoa</taxon>
        <taxon>Ecdysozoa</taxon>
        <taxon>Arthropoda</taxon>
        <taxon>Crustacea</taxon>
        <taxon>Multicrustacea</taxon>
        <taxon>Hexanauplia</taxon>
        <taxon>Copepoda</taxon>
        <taxon>Siphonostomatoida</taxon>
        <taxon>Caligidae</taxon>
        <taxon>Caligus</taxon>
    </lineage>
</organism>
<keyword evidence="3" id="KW-1185">Reference proteome</keyword>
<name>A0A7T8H240_CALRO</name>
<accession>A0A7T8H240</accession>
<feature type="region of interest" description="Disordered" evidence="1">
    <location>
        <begin position="34"/>
        <end position="68"/>
    </location>
</feature>
<reference evidence="3" key="1">
    <citation type="submission" date="2021-01" db="EMBL/GenBank/DDBJ databases">
        <title>Caligus Genome Assembly.</title>
        <authorList>
            <person name="Gallardo-Escarate C."/>
        </authorList>
    </citation>
    <scope>NUCLEOTIDE SEQUENCE [LARGE SCALE GENOMIC DNA]</scope>
</reference>
<dbReference type="Proteomes" id="UP000595437">
    <property type="component" value="Chromosome 11"/>
</dbReference>
<evidence type="ECO:0000313" key="3">
    <source>
        <dbReference type="Proteomes" id="UP000595437"/>
    </source>
</evidence>
<evidence type="ECO:0000313" key="2">
    <source>
        <dbReference type="EMBL" id="QQP42033.1"/>
    </source>
</evidence>
<gene>
    <name evidence="2" type="ORF">FKW44_016573</name>
</gene>
<dbReference type="EMBL" id="CP045900">
    <property type="protein sequence ID" value="QQP42033.1"/>
    <property type="molecule type" value="Genomic_DNA"/>
</dbReference>
<proteinExistence type="predicted"/>
<dbReference type="AlphaFoldDB" id="A0A7T8H240"/>
<sequence length="100" mass="11170">MQKDNSPLKSLAPFSPIKSISELQRDSFRLPRSIESSKVHAPALSPRLGDATSPPSYQVHSPCIPTQRDKMTANQIEEDLKDVKLQKGIPWMVIILKMSS</sequence>